<organism evidence="3 4">
    <name type="scientific">Colletotrichum kahawae</name>
    <name type="common">Coffee berry disease fungus</name>
    <dbReference type="NCBI Taxonomy" id="34407"/>
    <lineage>
        <taxon>Eukaryota</taxon>
        <taxon>Fungi</taxon>
        <taxon>Dikarya</taxon>
        <taxon>Ascomycota</taxon>
        <taxon>Pezizomycotina</taxon>
        <taxon>Sordariomycetes</taxon>
        <taxon>Hypocreomycetidae</taxon>
        <taxon>Glomerellales</taxon>
        <taxon>Glomerellaceae</taxon>
        <taxon>Colletotrichum</taxon>
        <taxon>Colletotrichum gloeosporioides species complex</taxon>
    </lineage>
</organism>
<gene>
    <name evidence="3" type="ORF">CKAH01_06510</name>
</gene>
<evidence type="ECO:0000256" key="1">
    <source>
        <dbReference type="SAM" id="Coils"/>
    </source>
</evidence>
<protein>
    <submittedName>
        <fullName evidence="3">Orf21 protein</fullName>
    </submittedName>
</protein>
<feature type="region of interest" description="Disordered" evidence="2">
    <location>
        <begin position="48"/>
        <end position="67"/>
    </location>
</feature>
<comment type="caution">
    <text evidence="3">The sequence shown here is derived from an EMBL/GenBank/DDBJ whole genome shotgun (WGS) entry which is preliminary data.</text>
</comment>
<dbReference type="EMBL" id="VYYT01000278">
    <property type="protein sequence ID" value="KAK2749013.1"/>
    <property type="molecule type" value="Genomic_DNA"/>
</dbReference>
<evidence type="ECO:0000313" key="4">
    <source>
        <dbReference type="Proteomes" id="UP001281614"/>
    </source>
</evidence>
<proteinExistence type="predicted"/>
<dbReference type="AlphaFoldDB" id="A0AAD9Y9Q6"/>
<keyword evidence="4" id="KW-1185">Reference proteome</keyword>
<evidence type="ECO:0000256" key="2">
    <source>
        <dbReference type="SAM" id="MobiDB-lite"/>
    </source>
</evidence>
<accession>A0AAD9Y9Q6</accession>
<sequence>MALKRKRSTSELVTLFNSPARSDSSVESFDFPISPSLAFPRAFATPSHLDSRTRKRFRDNRPSQEEVHQRTLKMLYSAQQQDQHMEAEFSPSPAPPVAAARNTQKSLHSFWNIKSAQPPVSRMASPPVHQRALSPMSCEDCGVLTPYMSRPNPLQLEIRLRTFPPRNFPRDPNLRLSSSFDRQPSLFSAMAEALGLASSIIAVADLTGKTIALTIKLKALWEEVKDVPVTLLEKAEHLQHLEELLDLAEQDAAEDYTPTAIWNAINRARAAKNDVQNTIDAYTEELVNRRRYRRRLAAAKFVIHKDDLRTVEQKLDRALELYKLANNVIYGRYNRLIYKQLAESTSTVVISTPSQSPIIDSGDSTGYTSSQVITVKAAKPRKNTIFEGSSVLGRLCFDYYDETYSFSMRVPDCHGFNLLHFALEKESIETVKWLLSCGLYPGSFDECRAGVEVSAATFYRVLGDIVRVDPEDITFCYGGDILGFDGGTSLYAFLRRLSWYWNPPEVLDQLLRSAITYWATILYDSGVDLLHYGRKVRDIYQKIGWCVSDQTVSRIDPEDRNLTGIPYTCSLLGITYGALPSQWKLWWAPNINDYAADFWNLVEDSSSNSSGFNVPGGWTDDFADENDDEDDEKIPFIWSEFRKIRPPI</sequence>
<name>A0AAD9Y9Q6_COLKA</name>
<dbReference type="Proteomes" id="UP001281614">
    <property type="component" value="Unassembled WGS sequence"/>
</dbReference>
<reference evidence="3" key="1">
    <citation type="submission" date="2023-02" db="EMBL/GenBank/DDBJ databases">
        <title>Colletotrichum kahawae CIFC_Que2 genome sequencing and assembly.</title>
        <authorList>
            <person name="Baroncelli R."/>
        </authorList>
    </citation>
    <scope>NUCLEOTIDE SEQUENCE</scope>
    <source>
        <strain evidence="3">CIFC_Que2</strain>
    </source>
</reference>
<evidence type="ECO:0000313" key="3">
    <source>
        <dbReference type="EMBL" id="KAK2749013.1"/>
    </source>
</evidence>
<keyword evidence="1" id="KW-0175">Coiled coil</keyword>
<feature type="coiled-coil region" evidence="1">
    <location>
        <begin position="231"/>
        <end position="328"/>
    </location>
</feature>